<dbReference type="OrthoDB" id="5545479at2759"/>
<gene>
    <name evidence="2" type="ORF">BDN71DRAFT_1380781</name>
</gene>
<feature type="region of interest" description="Disordered" evidence="1">
    <location>
        <begin position="81"/>
        <end position="105"/>
    </location>
</feature>
<dbReference type="PANTHER" id="PTHR28139:SF1">
    <property type="entry name" value="UPF0768 PROTEIN YBL029C-A"/>
    <property type="match status" value="1"/>
</dbReference>
<feature type="compositionally biased region" description="Polar residues" evidence="1">
    <location>
        <begin position="82"/>
        <end position="93"/>
    </location>
</feature>
<dbReference type="EMBL" id="MU154524">
    <property type="protein sequence ID" value="KAF9501267.1"/>
    <property type="molecule type" value="Genomic_DNA"/>
</dbReference>
<dbReference type="Proteomes" id="UP000807025">
    <property type="component" value="Unassembled WGS sequence"/>
</dbReference>
<evidence type="ECO:0008006" key="4">
    <source>
        <dbReference type="Google" id="ProtNLM"/>
    </source>
</evidence>
<feature type="non-terminal residue" evidence="2">
    <location>
        <position position="1"/>
    </location>
</feature>
<organism evidence="2 3">
    <name type="scientific">Pleurotus eryngii</name>
    <name type="common">Boletus of the steppes</name>
    <dbReference type="NCBI Taxonomy" id="5323"/>
    <lineage>
        <taxon>Eukaryota</taxon>
        <taxon>Fungi</taxon>
        <taxon>Dikarya</taxon>
        <taxon>Basidiomycota</taxon>
        <taxon>Agaricomycotina</taxon>
        <taxon>Agaricomycetes</taxon>
        <taxon>Agaricomycetidae</taxon>
        <taxon>Agaricales</taxon>
        <taxon>Pleurotineae</taxon>
        <taxon>Pleurotaceae</taxon>
        <taxon>Pleurotus</taxon>
    </lineage>
</organism>
<name>A0A9P6A7A3_PLEER</name>
<evidence type="ECO:0000256" key="1">
    <source>
        <dbReference type="SAM" id="MobiDB-lite"/>
    </source>
</evidence>
<dbReference type="AlphaFoldDB" id="A0A9P6A7A3"/>
<comment type="caution">
    <text evidence="2">The sequence shown here is derived from an EMBL/GenBank/DDBJ whole genome shotgun (WGS) entry which is preliminary data.</text>
</comment>
<accession>A0A9P6A7A3</accession>
<dbReference type="PANTHER" id="PTHR28139">
    <property type="entry name" value="UPF0768 PROTEIN YBL029C-A"/>
    <property type="match status" value="1"/>
</dbReference>
<protein>
    <recommendedName>
        <fullName evidence="4">Zinc-ribbon 15 domain-containing protein</fullName>
    </recommendedName>
</protein>
<evidence type="ECO:0000313" key="2">
    <source>
        <dbReference type="EMBL" id="KAF9501267.1"/>
    </source>
</evidence>
<proteinExistence type="predicted"/>
<sequence length="105" mass="11965">GCQTKIKPDAGQPPRICPRCHNASIVAAKSKLWFEFFFVPIFPMSSDHIWICTICQFRAPLQTGQWEPQVASNFGYFPPPQQQQNWTAPNQPGYQPAYIVQSPQK</sequence>
<reference evidence="2" key="1">
    <citation type="submission" date="2020-11" db="EMBL/GenBank/DDBJ databases">
        <authorList>
            <consortium name="DOE Joint Genome Institute"/>
            <person name="Ahrendt S."/>
            <person name="Riley R."/>
            <person name="Andreopoulos W."/>
            <person name="Labutti K."/>
            <person name="Pangilinan J."/>
            <person name="Ruiz-Duenas F.J."/>
            <person name="Barrasa J.M."/>
            <person name="Sanchez-Garcia M."/>
            <person name="Camarero S."/>
            <person name="Miyauchi S."/>
            <person name="Serrano A."/>
            <person name="Linde D."/>
            <person name="Babiker R."/>
            <person name="Drula E."/>
            <person name="Ayuso-Fernandez I."/>
            <person name="Pacheco R."/>
            <person name="Padilla G."/>
            <person name="Ferreira P."/>
            <person name="Barriuso J."/>
            <person name="Kellner H."/>
            <person name="Castanera R."/>
            <person name="Alfaro M."/>
            <person name="Ramirez L."/>
            <person name="Pisabarro A.G."/>
            <person name="Kuo A."/>
            <person name="Tritt A."/>
            <person name="Lipzen A."/>
            <person name="He G."/>
            <person name="Yan M."/>
            <person name="Ng V."/>
            <person name="Cullen D."/>
            <person name="Martin F."/>
            <person name="Rosso M.-N."/>
            <person name="Henrissat B."/>
            <person name="Hibbett D."/>
            <person name="Martinez A.T."/>
            <person name="Grigoriev I.V."/>
        </authorList>
    </citation>
    <scope>NUCLEOTIDE SEQUENCE</scope>
    <source>
        <strain evidence="2">ATCC 90797</strain>
    </source>
</reference>
<keyword evidence="3" id="KW-1185">Reference proteome</keyword>
<evidence type="ECO:0000313" key="3">
    <source>
        <dbReference type="Proteomes" id="UP000807025"/>
    </source>
</evidence>